<protein>
    <submittedName>
        <fullName evidence="2">Uncharacterized protein</fullName>
    </submittedName>
</protein>
<accession>A0A7I8J8B8</accession>
<keyword evidence="3" id="KW-1185">Reference proteome</keyword>
<dbReference type="Proteomes" id="UP001189122">
    <property type="component" value="Unassembled WGS sequence"/>
</dbReference>
<keyword evidence="1" id="KW-0472">Membrane</keyword>
<evidence type="ECO:0000313" key="2">
    <source>
        <dbReference type="EMBL" id="CAA2627011.1"/>
    </source>
</evidence>
<reference evidence="2 3" key="1">
    <citation type="submission" date="2019-12" db="EMBL/GenBank/DDBJ databases">
        <authorList>
            <person name="Scholz U."/>
            <person name="Mascher M."/>
            <person name="Fiebig A."/>
        </authorList>
    </citation>
    <scope>NUCLEOTIDE SEQUENCE</scope>
</reference>
<keyword evidence="1" id="KW-1133">Transmembrane helix</keyword>
<dbReference type="EMBL" id="LR743596">
    <property type="protein sequence ID" value="CAA2627011.1"/>
    <property type="molecule type" value="Genomic_DNA"/>
</dbReference>
<proteinExistence type="predicted"/>
<evidence type="ECO:0000256" key="1">
    <source>
        <dbReference type="SAM" id="Phobius"/>
    </source>
</evidence>
<dbReference type="AlphaFoldDB" id="A0A7I8J8B8"/>
<organism evidence="2">
    <name type="scientific">Spirodela intermedia</name>
    <name type="common">Intermediate duckweed</name>
    <dbReference type="NCBI Taxonomy" id="51605"/>
    <lineage>
        <taxon>Eukaryota</taxon>
        <taxon>Viridiplantae</taxon>
        <taxon>Streptophyta</taxon>
        <taxon>Embryophyta</taxon>
        <taxon>Tracheophyta</taxon>
        <taxon>Spermatophyta</taxon>
        <taxon>Magnoliopsida</taxon>
        <taxon>Liliopsida</taxon>
        <taxon>Araceae</taxon>
        <taxon>Lemnoideae</taxon>
        <taxon>Spirodela</taxon>
    </lineage>
</organism>
<name>A0A7I8J8B8_SPIIN</name>
<gene>
    <name evidence="2" type="ORF">SI7747_09012690</name>
</gene>
<evidence type="ECO:0000313" key="3">
    <source>
        <dbReference type="Proteomes" id="UP001189122"/>
    </source>
</evidence>
<keyword evidence="1" id="KW-0812">Transmembrane</keyword>
<dbReference type="EMBL" id="CACRZD030000009">
    <property type="protein sequence ID" value="CAA6666301.1"/>
    <property type="molecule type" value="Genomic_DNA"/>
</dbReference>
<feature type="transmembrane region" description="Helical" evidence="1">
    <location>
        <begin position="6"/>
        <end position="29"/>
    </location>
</feature>
<sequence>MGSTPSAPFFWVVLWLSSLHLGASFYYGFQEAQGLGQHTYSRFSEVQRECASILSSPSLVKLDDVTASEMNLDGEWAQDSNEAPLIPQYMGPNTFFYAVVDVDEEGRSQTAMNMSGILTLRINNYGL</sequence>